<dbReference type="AlphaFoldDB" id="A0A4Y7TJ99"/>
<dbReference type="InterPro" id="IPR027417">
    <property type="entry name" value="P-loop_NTPase"/>
</dbReference>
<dbReference type="PANTHER" id="PTHR10039:SF17">
    <property type="entry name" value="FUNGAL STAND N-TERMINAL GOODBYE DOMAIN-CONTAINING PROTEIN-RELATED"/>
    <property type="match status" value="1"/>
</dbReference>
<dbReference type="Proteomes" id="UP000298030">
    <property type="component" value="Unassembled WGS sequence"/>
</dbReference>
<feature type="compositionally biased region" description="Polar residues" evidence="2">
    <location>
        <begin position="7"/>
        <end position="16"/>
    </location>
</feature>
<comment type="caution">
    <text evidence="4">The sequence shown here is derived from an EMBL/GenBank/DDBJ whole genome shotgun (WGS) entry which is preliminary data.</text>
</comment>
<evidence type="ECO:0000313" key="5">
    <source>
        <dbReference type="Proteomes" id="UP000298030"/>
    </source>
</evidence>
<dbReference type="STRING" id="71717.A0A4Y7TJ99"/>
<gene>
    <name evidence="4" type="ORF">FA13DRAFT_1812712</name>
</gene>
<accession>A0A4Y7TJ99</accession>
<feature type="region of interest" description="Disordered" evidence="2">
    <location>
        <begin position="1"/>
        <end position="28"/>
    </location>
</feature>
<dbReference type="PANTHER" id="PTHR10039">
    <property type="entry name" value="AMELOGENIN"/>
    <property type="match status" value="1"/>
</dbReference>
<dbReference type="Pfam" id="PF24883">
    <property type="entry name" value="NPHP3_N"/>
    <property type="match status" value="1"/>
</dbReference>
<evidence type="ECO:0000256" key="2">
    <source>
        <dbReference type="SAM" id="MobiDB-lite"/>
    </source>
</evidence>
<feature type="domain" description="Nephrocystin 3-like N-terminal" evidence="3">
    <location>
        <begin position="103"/>
        <end position="269"/>
    </location>
</feature>
<dbReference type="InterPro" id="IPR056884">
    <property type="entry name" value="NPHP3-like_N"/>
</dbReference>
<reference evidence="4 5" key="1">
    <citation type="journal article" date="2019" name="Nat. Ecol. Evol.">
        <title>Megaphylogeny resolves global patterns of mushroom evolution.</title>
        <authorList>
            <person name="Varga T."/>
            <person name="Krizsan K."/>
            <person name="Foldi C."/>
            <person name="Dima B."/>
            <person name="Sanchez-Garcia M."/>
            <person name="Sanchez-Ramirez S."/>
            <person name="Szollosi G.J."/>
            <person name="Szarkandi J.G."/>
            <person name="Papp V."/>
            <person name="Albert L."/>
            <person name="Andreopoulos W."/>
            <person name="Angelini C."/>
            <person name="Antonin V."/>
            <person name="Barry K.W."/>
            <person name="Bougher N.L."/>
            <person name="Buchanan P."/>
            <person name="Buyck B."/>
            <person name="Bense V."/>
            <person name="Catcheside P."/>
            <person name="Chovatia M."/>
            <person name="Cooper J."/>
            <person name="Damon W."/>
            <person name="Desjardin D."/>
            <person name="Finy P."/>
            <person name="Geml J."/>
            <person name="Haridas S."/>
            <person name="Hughes K."/>
            <person name="Justo A."/>
            <person name="Karasinski D."/>
            <person name="Kautmanova I."/>
            <person name="Kiss B."/>
            <person name="Kocsube S."/>
            <person name="Kotiranta H."/>
            <person name="LaButti K.M."/>
            <person name="Lechner B.E."/>
            <person name="Liimatainen K."/>
            <person name="Lipzen A."/>
            <person name="Lukacs Z."/>
            <person name="Mihaltcheva S."/>
            <person name="Morgado L.N."/>
            <person name="Niskanen T."/>
            <person name="Noordeloos M.E."/>
            <person name="Ohm R.A."/>
            <person name="Ortiz-Santana B."/>
            <person name="Ovrebo C."/>
            <person name="Racz N."/>
            <person name="Riley R."/>
            <person name="Savchenko A."/>
            <person name="Shiryaev A."/>
            <person name="Soop K."/>
            <person name="Spirin V."/>
            <person name="Szebenyi C."/>
            <person name="Tomsovsky M."/>
            <person name="Tulloss R.E."/>
            <person name="Uehling J."/>
            <person name="Grigoriev I.V."/>
            <person name="Vagvolgyi C."/>
            <person name="Papp T."/>
            <person name="Martin F.M."/>
            <person name="Miettinen O."/>
            <person name="Hibbett D.S."/>
            <person name="Nagy L.G."/>
        </authorList>
    </citation>
    <scope>NUCLEOTIDE SEQUENCE [LARGE SCALE GENOMIC DNA]</scope>
    <source>
        <strain evidence="4 5">FP101781</strain>
    </source>
</reference>
<dbReference type="OrthoDB" id="3269932at2759"/>
<dbReference type="EMBL" id="QPFP01000012">
    <property type="protein sequence ID" value="TEB33569.1"/>
    <property type="molecule type" value="Genomic_DNA"/>
</dbReference>
<organism evidence="4 5">
    <name type="scientific">Coprinellus micaceus</name>
    <name type="common">Glistening ink-cap mushroom</name>
    <name type="synonym">Coprinus micaceus</name>
    <dbReference type="NCBI Taxonomy" id="71717"/>
    <lineage>
        <taxon>Eukaryota</taxon>
        <taxon>Fungi</taxon>
        <taxon>Dikarya</taxon>
        <taxon>Basidiomycota</taxon>
        <taxon>Agaricomycotina</taxon>
        <taxon>Agaricomycetes</taxon>
        <taxon>Agaricomycetidae</taxon>
        <taxon>Agaricales</taxon>
        <taxon>Agaricineae</taxon>
        <taxon>Psathyrellaceae</taxon>
        <taxon>Coprinellus</taxon>
    </lineage>
</organism>
<keyword evidence="1" id="KW-0677">Repeat</keyword>
<protein>
    <recommendedName>
        <fullName evidence="3">Nephrocystin 3-like N-terminal domain-containing protein</fullName>
    </recommendedName>
</protein>
<evidence type="ECO:0000313" key="4">
    <source>
        <dbReference type="EMBL" id="TEB33569.1"/>
    </source>
</evidence>
<evidence type="ECO:0000259" key="3">
    <source>
        <dbReference type="Pfam" id="PF24883"/>
    </source>
</evidence>
<sequence length="647" mass="72844">MPPTFKVASSNTQSSRGIGHTKGTDLSGDKINHHSLDILVKRDVHVSVPGEKELYTHVAVGCIHNSAERIDAPRCHPETRRAVQEDIYGWISDGRSDGAPDPGQQFLWLTGPAGGGKSAIMGTVCDELAKRGQLAAAFFFSAYSHSLERSSKKRFVTTLASQLRQHPDFKNRISRKMLATIHQNPTLFEAGLREQMEALILQPLRDSDSGKPPTSTQARAIVIDGVDECGEDRYEPGRSKQEDQIEVLSILFEAISDPAFPFRIIVASRPEVWIRRFFTSVPGIMVTNIFLDNKYNPDDDIRVFLKSKFAMLCRRYGLNPSTWPGEEVIAKLVEDSSGQFVYAATILRFIDAPGTRPQAQLEAVLRTGTQDSSNPFSALDALYTSILRLSPEPDKTVLWLKAYQALRCSVIRHQPSAWTTNCLLESVAGQAQILLSLPSLIYLARGLDCDSLHYGQSHRIPSSIIPKIGWDTSYSFYHTSFVDFLGDPRRCGAAFPDVSDARVEQWIWERMFRVLIAGGPEVPVDPALLSTFKICFYNVWVGCMKHSRGHVVVDEDVISHCDPTAWLDIWSVQADPRSIALWRKFRHDMFILVHKNCRSYRPCHPGCKRWRHEVSRLGKDLRVNHGWTPFTLLLDRFCVKRLSLLSV</sequence>
<keyword evidence="5" id="KW-1185">Reference proteome</keyword>
<name>A0A4Y7TJ99_COPMI</name>
<dbReference type="Gene3D" id="3.40.50.300">
    <property type="entry name" value="P-loop containing nucleotide triphosphate hydrolases"/>
    <property type="match status" value="1"/>
</dbReference>
<proteinExistence type="predicted"/>
<evidence type="ECO:0000256" key="1">
    <source>
        <dbReference type="ARBA" id="ARBA00022737"/>
    </source>
</evidence>
<dbReference type="SUPFAM" id="SSF52540">
    <property type="entry name" value="P-loop containing nucleoside triphosphate hydrolases"/>
    <property type="match status" value="1"/>
</dbReference>